<dbReference type="PIRSF" id="PIRSF010256">
    <property type="entry name" value="CoxE_vWa"/>
    <property type="match status" value="1"/>
</dbReference>
<dbReference type="PANTHER" id="PTHR39338:SF6">
    <property type="entry name" value="BLL5662 PROTEIN"/>
    <property type="match status" value="1"/>
</dbReference>
<dbReference type="CDD" id="cd00198">
    <property type="entry name" value="vWFA"/>
    <property type="match status" value="1"/>
</dbReference>
<dbReference type="RefSeq" id="WP_205740569.1">
    <property type="nucleotide sequence ID" value="NZ_ML142900.1"/>
</dbReference>
<dbReference type="InterPro" id="IPR011195">
    <property type="entry name" value="UCP010256"/>
</dbReference>
<accession>A0A2P8E3H8</accession>
<protein>
    <recommendedName>
        <fullName evidence="4">VWFA domain-containing protein</fullName>
    </recommendedName>
</protein>
<name>A0A2P8E3H8_9ACTN</name>
<gene>
    <name evidence="2" type="ORF">CLV30_10621</name>
</gene>
<feature type="region of interest" description="Disordered" evidence="1">
    <location>
        <begin position="89"/>
        <end position="116"/>
    </location>
</feature>
<dbReference type="AlphaFoldDB" id="A0A2P8E3H8"/>
<reference evidence="2 3" key="1">
    <citation type="submission" date="2018-03" db="EMBL/GenBank/DDBJ databases">
        <title>Genomic Encyclopedia of Archaeal and Bacterial Type Strains, Phase II (KMG-II): from individual species to whole genera.</title>
        <authorList>
            <person name="Goeker M."/>
        </authorList>
    </citation>
    <scope>NUCLEOTIDE SEQUENCE [LARGE SCALE GENOMIC DNA]</scope>
    <source>
        <strain evidence="2 3">DSM 45211</strain>
    </source>
</reference>
<evidence type="ECO:0008006" key="4">
    <source>
        <dbReference type="Google" id="ProtNLM"/>
    </source>
</evidence>
<proteinExistence type="predicted"/>
<evidence type="ECO:0000313" key="3">
    <source>
        <dbReference type="Proteomes" id="UP000243528"/>
    </source>
</evidence>
<dbReference type="SUPFAM" id="SSF53300">
    <property type="entry name" value="vWA-like"/>
    <property type="match status" value="1"/>
</dbReference>
<dbReference type="Proteomes" id="UP000243528">
    <property type="component" value="Unassembled WGS sequence"/>
</dbReference>
<dbReference type="InterPro" id="IPR036465">
    <property type="entry name" value="vWFA_dom_sf"/>
</dbReference>
<organism evidence="2 3">
    <name type="scientific">Haloactinopolyspora alba</name>
    <dbReference type="NCBI Taxonomy" id="648780"/>
    <lineage>
        <taxon>Bacteria</taxon>
        <taxon>Bacillati</taxon>
        <taxon>Actinomycetota</taxon>
        <taxon>Actinomycetes</taxon>
        <taxon>Jiangellales</taxon>
        <taxon>Jiangellaceae</taxon>
        <taxon>Haloactinopolyspora</taxon>
    </lineage>
</organism>
<evidence type="ECO:0000313" key="2">
    <source>
        <dbReference type="EMBL" id="PSL04019.1"/>
    </source>
</evidence>
<dbReference type="InterPro" id="IPR008912">
    <property type="entry name" value="Uncharacterised_CoxE"/>
</dbReference>
<dbReference type="PANTHER" id="PTHR39338">
    <property type="entry name" value="BLL5662 PROTEIN-RELATED"/>
    <property type="match status" value="1"/>
</dbReference>
<keyword evidence="3" id="KW-1185">Reference proteome</keyword>
<dbReference type="Gene3D" id="3.40.50.410">
    <property type="entry name" value="von Willebrand factor, type A domain"/>
    <property type="match status" value="1"/>
</dbReference>
<comment type="caution">
    <text evidence="2">The sequence shown here is derived from an EMBL/GenBank/DDBJ whole genome shotgun (WGS) entry which is preliminary data.</text>
</comment>
<evidence type="ECO:0000256" key="1">
    <source>
        <dbReference type="SAM" id="MobiDB-lite"/>
    </source>
</evidence>
<dbReference type="EMBL" id="PYGE01000006">
    <property type="protein sequence ID" value="PSL04019.1"/>
    <property type="molecule type" value="Genomic_DNA"/>
</dbReference>
<sequence length="382" mass="41790">MTGAAAPRDAVEVLVGFTRRLGDEGVVVSPGRVHAMLEALGELDAGSMRAVYWSGRVTLCASPEEVERYDRVFADYFSGHRPRPRVRVQLPEPTRPVAVPADPSGRSEDDDAAPPDRLATASRMEVLRHRDVAELGPDQRAEVHRFVSMLTPAALERVTRRMHPASSGRVDAHRTVRSMLRHGGEPAELRRHRQARRNRRLVFLVDVSGSMAPYADMTLRFAHAACRARPGTEVFTVGTRLTRITRELRGRDPQAALSAATAAVADWSGGTRLGDEVKEFLDRWGRRGTARGAVVVIASDGWERGDPALLGTQMERLARLARTVVWVNPHRGRAGYAPRTGGMRAALPHVDQLVAGHSVDAMQRLARLLAAQPAVGDAVDHA</sequence>
<dbReference type="Pfam" id="PF05762">
    <property type="entry name" value="VWA_CoxE"/>
    <property type="match status" value="1"/>
</dbReference>